<dbReference type="InterPro" id="IPR001077">
    <property type="entry name" value="COMT_C"/>
</dbReference>
<evidence type="ECO:0000313" key="7">
    <source>
        <dbReference type="EMBL" id="KIV96637.1"/>
    </source>
</evidence>
<evidence type="ECO:0000259" key="6">
    <source>
        <dbReference type="Pfam" id="PF08100"/>
    </source>
</evidence>
<dbReference type="InterPro" id="IPR036388">
    <property type="entry name" value="WH-like_DNA-bd_sf"/>
</dbReference>
<dbReference type="STRING" id="212818.A0A0D1ZPV4"/>
<dbReference type="GO" id="GO:0032259">
    <property type="term" value="P:methylation"/>
    <property type="evidence" value="ECO:0007669"/>
    <property type="project" value="UniProtKB-KW"/>
</dbReference>
<dbReference type="Pfam" id="PF00891">
    <property type="entry name" value="Methyltransf_2"/>
    <property type="match status" value="1"/>
</dbReference>
<dbReference type="RefSeq" id="XP_016228211.1">
    <property type="nucleotide sequence ID" value="XM_016364562.1"/>
</dbReference>
<proteinExistence type="predicted"/>
<evidence type="ECO:0000259" key="5">
    <source>
        <dbReference type="Pfam" id="PF00891"/>
    </source>
</evidence>
<dbReference type="SUPFAM" id="SSF46785">
    <property type="entry name" value="Winged helix' DNA-binding domain"/>
    <property type="match status" value="1"/>
</dbReference>
<dbReference type="PROSITE" id="PS51683">
    <property type="entry name" value="SAM_OMT_II"/>
    <property type="match status" value="1"/>
</dbReference>
<dbReference type="PIRSF" id="PIRSF005739">
    <property type="entry name" value="O-mtase"/>
    <property type="match status" value="1"/>
</dbReference>
<dbReference type="GeneID" id="27318320"/>
<reference evidence="7 8" key="1">
    <citation type="submission" date="2015-01" db="EMBL/GenBank/DDBJ databases">
        <title>The Genome Sequence of Exophiala mesophila CBS40295.</title>
        <authorList>
            <consortium name="The Broad Institute Genomics Platform"/>
            <person name="Cuomo C."/>
            <person name="de Hoog S."/>
            <person name="Gorbushina A."/>
            <person name="Stielow B."/>
            <person name="Teixiera M."/>
            <person name="Abouelleil A."/>
            <person name="Chapman S.B."/>
            <person name="Priest M."/>
            <person name="Young S.K."/>
            <person name="Wortman J."/>
            <person name="Nusbaum C."/>
            <person name="Birren B."/>
        </authorList>
    </citation>
    <scope>NUCLEOTIDE SEQUENCE [LARGE SCALE GENOMIC DNA]</scope>
    <source>
        <strain evidence="7 8">CBS 40295</strain>
    </source>
</reference>
<name>A0A0D1ZPV4_EXOME</name>
<dbReference type="OrthoDB" id="1535081at2759"/>
<evidence type="ECO:0000313" key="8">
    <source>
        <dbReference type="Proteomes" id="UP000054302"/>
    </source>
</evidence>
<dbReference type="Pfam" id="PF08100">
    <property type="entry name" value="Dimerisation"/>
    <property type="match status" value="1"/>
</dbReference>
<accession>A0A0D1ZPV4</accession>
<dbReference type="HOGENOM" id="CLU_005533_5_2_1"/>
<keyword evidence="3" id="KW-0949">S-adenosyl-L-methionine</keyword>
<dbReference type="EMBL" id="KN847520">
    <property type="protein sequence ID" value="KIV96637.1"/>
    <property type="molecule type" value="Genomic_DNA"/>
</dbReference>
<keyword evidence="2" id="KW-0808">Transferase</keyword>
<protein>
    <submittedName>
        <fullName evidence="7">Uncharacterized protein</fullName>
    </submittedName>
</protein>
<dbReference type="OMA" id="FQTGMAG"/>
<dbReference type="InterPro" id="IPR029063">
    <property type="entry name" value="SAM-dependent_MTases_sf"/>
</dbReference>
<dbReference type="PANTHER" id="PTHR43712:SF1">
    <property type="entry name" value="HYPOTHETICAL O-METHYLTRANSFERASE (EUROFUNG)-RELATED"/>
    <property type="match status" value="1"/>
</dbReference>
<dbReference type="AlphaFoldDB" id="A0A0D1ZPV4"/>
<dbReference type="InterPro" id="IPR012967">
    <property type="entry name" value="COMT_dimerisation"/>
</dbReference>
<feature type="domain" description="O-methyltransferase dimerisation" evidence="6">
    <location>
        <begin position="71"/>
        <end position="137"/>
    </location>
</feature>
<sequence length="412" mass="45037">MADSNPSPLTPLIAELTQVAATYVPSTSHDAASQAPKAALINLAKKIQYSLMDPGQMVQAHSLQMAEQVSIRTLLELKVFEQFPEEGQTISVQALSDKTGVQAALLERLLRPLAGSGFLTQSPDGTFGATKFSTAYTSFPGLFFTLMFDHFLQPMTDLPAYIKKHGPVEPTSFYVNPYSEYHNSADSGLTTWEIMSKDPEKLKTFQIGLTTGDAMVPVVGYYDFNQLALTDEEIQQTPDRVSLVDIGGGVGNVVKRILDASPSLDPKNIVLEDLAPILEMSEKENVAPEGVRKVVHDFWTPQPIQGAKAYYFRRVFHDYSDELCAKALKQIIPVLAPDSRILVADMLLPEIMTEKESHTAALDVAVMVMGGKERTEANFRTLFDSVGLEVVAIHRASGVAAGLVEGKLKTSE</sequence>
<dbReference type="Proteomes" id="UP000054302">
    <property type="component" value="Unassembled WGS sequence"/>
</dbReference>
<dbReference type="GO" id="GO:0008171">
    <property type="term" value="F:O-methyltransferase activity"/>
    <property type="evidence" value="ECO:0007669"/>
    <property type="project" value="InterPro"/>
</dbReference>
<dbReference type="GO" id="GO:0046983">
    <property type="term" value="F:protein dimerization activity"/>
    <property type="evidence" value="ECO:0007669"/>
    <property type="project" value="InterPro"/>
</dbReference>
<evidence type="ECO:0000256" key="2">
    <source>
        <dbReference type="ARBA" id="ARBA00022679"/>
    </source>
</evidence>
<keyword evidence="8" id="KW-1185">Reference proteome</keyword>
<dbReference type="VEuPathDB" id="FungiDB:PV10_00475"/>
<feature type="domain" description="O-methyltransferase C-terminal" evidence="5">
    <location>
        <begin position="188"/>
        <end position="387"/>
    </location>
</feature>
<keyword evidence="1" id="KW-0489">Methyltransferase</keyword>
<dbReference type="SUPFAM" id="SSF53335">
    <property type="entry name" value="S-adenosyl-L-methionine-dependent methyltransferases"/>
    <property type="match status" value="1"/>
</dbReference>
<dbReference type="Gene3D" id="3.40.50.150">
    <property type="entry name" value="Vaccinia Virus protein VP39"/>
    <property type="match status" value="1"/>
</dbReference>
<feature type="active site" description="Proton acceptor" evidence="4">
    <location>
        <position position="317"/>
    </location>
</feature>
<gene>
    <name evidence="7" type="ORF">PV10_00475</name>
</gene>
<evidence type="ECO:0000256" key="1">
    <source>
        <dbReference type="ARBA" id="ARBA00022603"/>
    </source>
</evidence>
<dbReference type="PANTHER" id="PTHR43712">
    <property type="entry name" value="PUTATIVE (AFU_ORTHOLOGUE AFUA_4G14580)-RELATED"/>
    <property type="match status" value="1"/>
</dbReference>
<dbReference type="InterPro" id="IPR016461">
    <property type="entry name" value="COMT-like"/>
</dbReference>
<evidence type="ECO:0000256" key="4">
    <source>
        <dbReference type="PIRSR" id="PIRSR005739-1"/>
    </source>
</evidence>
<organism evidence="7 8">
    <name type="scientific">Exophiala mesophila</name>
    <name type="common">Black yeast-like fungus</name>
    <dbReference type="NCBI Taxonomy" id="212818"/>
    <lineage>
        <taxon>Eukaryota</taxon>
        <taxon>Fungi</taxon>
        <taxon>Dikarya</taxon>
        <taxon>Ascomycota</taxon>
        <taxon>Pezizomycotina</taxon>
        <taxon>Eurotiomycetes</taxon>
        <taxon>Chaetothyriomycetidae</taxon>
        <taxon>Chaetothyriales</taxon>
        <taxon>Herpotrichiellaceae</taxon>
        <taxon>Exophiala</taxon>
    </lineage>
</organism>
<evidence type="ECO:0000256" key="3">
    <source>
        <dbReference type="ARBA" id="ARBA00022691"/>
    </source>
</evidence>
<dbReference type="InterPro" id="IPR036390">
    <property type="entry name" value="WH_DNA-bd_sf"/>
</dbReference>
<dbReference type="Gene3D" id="1.10.10.10">
    <property type="entry name" value="Winged helix-like DNA-binding domain superfamily/Winged helix DNA-binding domain"/>
    <property type="match status" value="1"/>
</dbReference>